<dbReference type="GO" id="GO:0006446">
    <property type="term" value="P:regulation of translational initiation"/>
    <property type="evidence" value="ECO:0007669"/>
    <property type="project" value="TreeGrafter"/>
</dbReference>
<evidence type="ECO:0000259" key="2">
    <source>
        <dbReference type="Pfam" id="PF01205"/>
    </source>
</evidence>
<gene>
    <name evidence="4" type="ORF">E5987_04605</name>
</gene>
<comment type="similarity">
    <text evidence="1">Belongs to the IMPACT family.</text>
</comment>
<dbReference type="Gene3D" id="3.30.230.30">
    <property type="entry name" value="Impact, N-terminal domain"/>
    <property type="match status" value="1"/>
</dbReference>
<feature type="domain" description="UPF0029" evidence="3">
    <location>
        <begin position="156"/>
        <end position="201"/>
    </location>
</feature>
<dbReference type="EMBL" id="WSRP01000011">
    <property type="protein sequence ID" value="MVX56488.1"/>
    <property type="molecule type" value="Genomic_DNA"/>
</dbReference>
<dbReference type="OrthoDB" id="9813771at2"/>
<dbReference type="InterPro" id="IPR036956">
    <property type="entry name" value="Impact_N_sf"/>
</dbReference>
<dbReference type="InterPro" id="IPR001498">
    <property type="entry name" value="Impact_N"/>
</dbReference>
<dbReference type="InterPro" id="IPR015796">
    <property type="entry name" value="Impact_YigZ-like"/>
</dbReference>
<protein>
    <submittedName>
        <fullName evidence="4">YigZ family protein</fullName>
    </submittedName>
</protein>
<comment type="caution">
    <text evidence="4">The sequence shown here is derived from an EMBL/GenBank/DDBJ whole genome shotgun (WGS) entry which is preliminary data.</text>
</comment>
<dbReference type="InterPro" id="IPR015269">
    <property type="entry name" value="UPF0029_Impact_C"/>
</dbReference>
<dbReference type="PANTHER" id="PTHR16301:SF20">
    <property type="entry name" value="IMPACT FAMILY MEMBER YIGZ"/>
    <property type="match status" value="1"/>
</dbReference>
<dbReference type="GO" id="GO:0017111">
    <property type="term" value="F:ribonucleoside triphosphate phosphatase activity"/>
    <property type="evidence" value="ECO:0007669"/>
    <property type="project" value="UniProtKB-ARBA"/>
</dbReference>
<evidence type="ECO:0000256" key="1">
    <source>
        <dbReference type="ARBA" id="ARBA00007665"/>
    </source>
</evidence>
<reference evidence="4 5" key="1">
    <citation type="submission" date="2019-12" db="EMBL/GenBank/DDBJ databases">
        <title>Microbes associate with the intestines of laboratory mice.</title>
        <authorList>
            <person name="Navarre W."/>
            <person name="Wong E."/>
        </authorList>
    </citation>
    <scope>NUCLEOTIDE SEQUENCE [LARGE SCALE GENOMIC DNA]</scope>
    <source>
        <strain evidence="4 5">NM82_D38</strain>
    </source>
</reference>
<dbReference type="GO" id="GO:0032561">
    <property type="term" value="F:guanyl ribonucleotide binding"/>
    <property type="evidence" value="ECO:0007669"/>
    <property type="project" value="UniProtKB-ARBA"/>
</dbReference>
<dbReference type="Pfam" id="PF01205">
    <property type="entry name" value="Impact_N"/>
    <property type="match status" value="1"/>
</dbReference>
<dbReference type="SUPFAM" id="SSF54211">
    <property type="entry name" value="Ribosomal protein S5 domain 2-like"/>
    <property type="match status" value="1"/>
</dbReference>
<dbReference type="InterPro" id="IPR023582">
    <property type="entry name" value="Impact"/>
</dbReference>
<dbReference type="InterPro" id="IPR035647">
    <property type="entry name" value="EFG_III/V"/>
</dbReference>
<dbReference type="AlphaFoldDB" id="A0A6L6YIG5"/>
<dbReference type="Proteomes" id="UP000472580">
    <property type="component" value="Unassembled WGS sequence"/>
</dbReference>
<dbReference type="Gene3D" id="3.30.70.240">
    <property type="match status" value="1"/>
</dbReference>
<dbReference type="RefSeq" id="WP_160334923.1">
    <property type="nucleotide sequence ID" value="NZ_CALPCR010000013.1"/>
</dbReference>
<dbReference type="NCBIfam" id="TIGR00257">
    <property type="entry name" value="IMPACT_YIGZ"/>
    <property type="match status" value="1"/>
</dbReference>
<sequence length="213" mass="23506">MADESYNVPNLADGEVFRVEQTIKRSRFITSVGRTDSVESAKAFIEKIKTEFADARHNCWAYCAGAAGSSDRVGASDDGEPHGTAGRPMLTIVTHSGIGELTVVVTRYFGGILLGTGGLVKAYQSSVKMALETLPIRKKVPVEVITLSIEHRFINQFLRLLEDFEGRVLSKEFAMDAEFSLEVPRDRADDFCKKIEEVTAGSLLLEREKRAES</sequence>
<dbReference type="SUPFAM" id="SSF54980">
    <property type="entry name" value="EF-G C-terminal domain-like"/>
    <property type="match status" value="1"/>
</dbReference>
<dbReference type="GO" id="GO:0005737">
    <property type="term" value="C:cytoplasm"/>
    <property type="evidence" value="ECO:0007669"/>
    <property type="project" value="TreeGrafter"/>
</dbReference>
<dbReference type="PANTHER" id="PTHR16301">
    <property type="entry name" value="IMPACT-RELATED"/>
    <property type="match status" value="1"/>
</dbReference>
<evidence type="ECO:0000313" key="5">
    <source>
        <dbReference type="Proteomes" id="UP000472580"/>
    </source>
</evidence>
<organism evidence="4 5">
    <name type="scientific">Parasutterella muris</name>
    <dbReference type="NCBI Taxonomy" id="2565572"/>
    <lineage>
        <taxon>Bacteria</taxon>
        <taxon>Pseudomonadati</taxon>
        <taxon>Pseudomonadota</taxon>
        <taxon>Betaproteobacteria</taxon>
        <taxon>Burkholderiales</taxon>
        <taxon>Sutterellaceae</taxon>
        <taxon>Parasutterella</taxon>
    </lineage>
</organism>
<accession>A0A6L6YIG5</accession>
<name>A0A6L6YIG5_9BURK</name>
<evidence type="ECO:0000313" key="4">
    <source>
        <dbReference type="EMBL" id="MVX56488.1"/>
    </source>
</evidence>
<dbReference type="Pfam" id="PF09186">
    <property type="entry name" value="DUF1949"/>
    <property type="match status" value="1"/>
</dbReference>
<dbReference type="InterPro" id="IPR020569">
    <property type="entry name" value="UPF0029_Impact_CS"/>
</dbReference>
<feature type="domain" description="Impact N-terminal" evidence="2">
    <location>
        <begin position="24"/>
        <end position="131"/>
    </location>
</feature>
<keyword evidence="5" id="KW-1185">Reference proteome</keyword>
<dbReference type="PROSITE" id="PS00910">
    <property type="entry name" value="UPF0029"/>
    <property type="match status" value="1"/>
</dbReference>
<evidence type="ECO:0000259" key="3">
    <source>
        <dbReference type="Pfam" id="PF09186"/>
    </source>
</evidence>
<dbReference type="InterPro" id="IPR020568">
    <property type="entry name" value="Ribosomal_Su5_D2-typ_SF"/>
</dbReference>
<proteinExistence type="inferred from homology"/>